<dbReference type="Gene3D" id="2.130.10.10">
    <property type="entry name" value="YVTN repeat-like/Quinoprotein amine dehydrogenase"/>
    <property type="match status" value="2"/>
</dbReference>
<feature type="repeat" description="WD" evidence="3">
    <location>
        <begin position="419"/>
        <end position="458"/>
    </location>
</feature>
<feature type="repeat" description="WD" evidence="3">
    <location>
        <begin position="285"/>
        <end position="319"/>
    </location>
</feature>
<dbReference type="InterPro" id="IPR001680">
    <property type="entry name" value="WD40_rpt"/>
</dbReference>
<dbReference type="Pfam" id="PF00400">
    <property type="entry name" value="WD40"/>
    <property type="match status" value="6"/>
</dbReference>
<name>A0ABM1E0W3_PRICU</name>
<accession>A0ABM1E0W3</accession>
<dbReference type="SMART" id="SM00256">
    <property type="entry name" value="FBOX"/>
    <property type="match status" value="1"/>
</dbReference>
<evidence type="ECO:0000256" key="3">
    <source>
        <dbReference type="PROSITE-ProRule" id="PRU00221"/>
    </source>
</evidence>
<reference evidence="6" key="1">
    <citation type="submission" date="2025-08" db="UniProtKB">
        <authorList>
            <consortium name="RefSeq"/>
        </authorList>
    </citation>
    <scope>IDENTIFICATION</scope>
</reference>
<keyword evidence="5" id="KW-1185">Reference proteome</keyword>
<feature type="domain" description="F-box" evidence="4">
    <location>
        <begin position="65"/>
        <end position="112"/>
    </location>
</feature>
<evidence type="ECO:0000259" key="4">
    <source>
        <dbReference type="PROSITE" id="PS50181"/>
    </source>
</evidence>
<dbReference type="SUPFAM" id="SSF50978">
    <property type="entry name" value="WD40 repeat-like"/>
    <property type="match status" value="2"/>
</dbReference>
<gene>
    <name evidence="6" type="primary">LOC106807861</name>
</gene>
<dbReference type="InterPro" id="IPR020472">
    <property type="entry name" value="WD40_PAC1"/>
</dbReference>
<dbReference type="Proteomes" id="UP000695022">
    <property type="component" value="Unplaced"/>
</dbReference>
<proteinExistence type="predicted"/>
<dbReference type="PANTHER" id="PTHR19855:SF34">
    <property type="entry name" value="F-BOX_WD REPEAT-CONTAINING PROTEIN 9"/>
    <property type="match status" value="1"/>
</dbReference>
<dbReference type="InterPro" id="IPR015943">
    <property type="entry name" value="WD40/YVTN_repeat-like_dom_sf"/>
</dbReference>
<dbReference type="SUPFAM" id="SSF81383">
    <property type="entry name" value="F-box domain"/>
    <property type="match status" value="1"/>
</dbReference>
<evidence type="ECO:0000313" key="6">
    <source>
        <dbReference type="RefSeq" id="XP_014665834.1"/>
    </source>
</evidence>
<dbReference type="InterPro" id="IPR036047">
    <property type="entry name" value="F-box-like_dom_sf"/>
</dbReference>
<evidence type="ECO:0000256" key="1">
    <source>
        <dbReference type="ARBA" id="ARBA00022574"/>
    </source>
</evidence>
<feature type="repeat" description="WD" evidence="3">
    <location>
        <begin position="541"/>
        <end position="574"/>
    </location>
</feature>
<protein>
    <submittedName>
        <fullName evidence="6">F-box/WD repeat-containing protein 9-like</fullName>
    </submittedName>
</protein>
<dbReference type="InterPro" id="IPR019775">
    <property type="entry name" value="WD40_repeat_CS"/>
</dbReference>
<dbReference type="PROSITE" id="PS50082">
    <property type="entry name" value="WD_REPEATS_2"/>
    <property type="match status" value="6"/>
</dbReference>
<feature type="repeat" description="WD" evidence="3">
    <location>
        <begin position="338"/>
        <end position="368"/>
    </location>
</feature>
<dbReference type="Gene3D" id="1.20.1280.50">
    <property type="match status" value="1"/>
</dbReference>
<dbReference type="SMART" id="SM00320">
    <property type="entry name" value="WD40"/>
    <property type="match status" value="8"/>
</dbReference>
<dbReference type="GeneID" id="106807861"/>
<dbReference type="InterPro" id="IPR001810">
    <property type="entry name" value="F-box_dom"/>
</dbReference>
<dbReference type="RefSeq" id="XP_014665834.1">
    <property type="nucleotide sequence ID" value="XM_014810348.1"/>
</dbReference>
<sequence length="574" mass="65078">MTEELRSLNISDQPVPSICDSSQSPSSNQCSIGVSCVHTDETERKDYGSCNCNEVISEGSDREHVRQIDSLPTEVLLKIFYYLDARFLYCTLTLVSRYFNYLLNDDSSWKMRIAKRFPKKYPPLKAPLGFNWKLACAKREYQHELWSHGGMERFTLTEGHYASVDAIHLMNRGTMCLSGSRDKQLTMWNLQGLDSNNPHYATEAKAKSVIDAHKGWIWSITSCENVVCTGSWDKDVKLWDAGENLRETMRLRRAPLGFNWKLACAKREYQHELWSHGGMERFTLTEGHYASVDAIHLMNRGTMCLSGSRDKQLTMWNLQGLDSNNPHYATEAKAKSVIDAHKGWIWSITSCENVVCTGSWDKDVKLWDAGENLRETMRLRGKSAVLCTALRPDILSVGSFDKHVTTYDPRAGYSATKQLVYHTKPVLCMAVDDQYIISGSEDRTVAVYDRRADKLLRTVELPNFVMSLSYKWHHLWVGDRSGQIHLIDSTDFTFVDTYDVGHTNKVTGIKFSLGALVTCSTDKSIRVLTPTECPTVMHILHSDHDSDISAIDLQNDVLVSASGETTVTVWKPRP</sequence>
<keyword evidence="1 3" id="KW-0853">WD repeat</keyword>
<dbReference type="InterPro" id="IPR036322">
    <property type="entry name" value="WD40_repeat_dom_sf"/>
</dbReference>
<dbReference type="PROSITE" id="PS50181">
    <property type="entry name" value="FBOX"/>
    <property type="match status" value="1"/>
</dbReference>
<evidence type="ECO:0000313" key="5">
    <source>
        <dbReference type="Proteomes" id="UP000695022"/>
    </source>
</evidence>
<dbReference type="PANTHER" id="PTHR19855">
    <property type="entry name" value="WD40 REPEAT PROTEIN 12, 37"/>
    <property type="match status" value="1"/>
</dbReference>
<keyword evidence="2" id="KW-0677">Repeat</keyword>
<feature type="repeat" description="WD" evidence="3">
    <location>
        <begin position="157"/>
        <end position="191"/>
    </location>
</feature>
<evidence type="ECO:0000256" key="2">
    <source>
        <dbReference type="ARBA" id="ARBA00022737"/>
    </source>
</evidence>
<dbReference type="Pfam" id="PF12937">
    <property type="entry name" value="F-box-like"/>
    <property type="match status" value="1"/>
</dbReference>
<organism evidence="5 6">
    <name type="scientific">Priapulus caudatus</name>
    <name type="common">Priapulid worm</name>
    <dbReference type="NCBI Taxonomy" id="37621"/>
    <lineage>
        <taxon>Eukaryota</taxon>
        <taxon>Metazoa</taxon>
        <taxon>Ecdysozoa</taxon>
        <taxon>Scalidophora</taxon>
        <taxon>Priapulida</taxon>
        <taxon>Priapulimorpha</taxon>
        <taxon>Priapulimorphida</taxon>
        <taxon>Priapulidae</taxon>
        <taxon>Priapulus</taxon>
    </lineage>
</organism>
<dbReference type="PROSITE" id="PS50294">
    <property type="entry name" value="WD_REPEATS_REGION"/>
    <property type="match status" value="3"/>
</dbReference>
<feature type="repeat" description="WD" evidence="3">
    <location>
        <begin position="210"/>
        <end position="240"/>
    </location>
</feature>
<dbReference type="PROSITE" id="PS00678">
    <property type="entry name" value="WD_REPEATS_1"/>
    <property type="match status" value="2"/>
</dbReference>
<dbReference type="PRINTS" id="PR00320">
    <property type="entry name" value="GPROTEINBRPT"/>
</dbReference>